<comment type="similarity">
    <text evidence="2">Belongs to the cytochrome b5 family. MAPR subfamily.</text>
</comment>
<dbReference type="PANTHER" id="PTHR10281">
    <property type="entry name" value="MEMBRANE-ASSOCIATED PROGESTERONE RECEPTOR COMPONENT-RELATED"/>
    <property type="match status" value="1"/>
</dbReference>
<evidence type="ECO:0000256" key="4">
    <source>
        <dbReference type="SAM" id="Phobius"/>
    </source>
</evidence>
<protein>
    <recommendedName>
        <fullName evidence="5">Cytochrome b5 heme-binding domain-containing protein</fullName>
    </recommendedName>
</protein>
<evidence type="ECO:0000259" key="5">
    <source>
        <dbReference type="SMART" id="SM01117"/>
    </source>
</evidence>
<dbReference type="Gene3D" id="3.10.120.10">
    <property type="entry name" value="Cytochrome b5-like heme/steroid binding domain"/>
    <property type="match status" value="1"/>
</dbReference>
<feature type="transmembrane region" description="Helical" evidence="4">
    <location>
        <begin position="193"/>
        <end position="214"/>
    </location>
</feature>
<dbReference type="GO" id="GO:0012505">
    <property type="term" value="C:endomembrane system"/>
    <property type="evidence" value="ECO:0007669"/>
    <property type="project" value="TreeGrafter"/>
</dbReference>
<dbReference type="EMBL" id="CM026429">
    <property type="protein sequence ID" value="KAG0565286.1"/>
    <property type="molecule type" value="Genomic_DNA"/>
</dbReference>
<evidence type="ECO:0000256" key="3">
    <source>
        <dbReference type="SAM" id="MobiDB-lite"/>
    </source>
</evidence>
<keyword evidence="4" id="KW-0812">Transmembrane</keyword>
<dbReference type="InterPro" id="IPR001199">
    <property type="entry name" value="Cyt_B5-like_heme/steroid-bd"/>
</dbReference>
<sequence>MEVALEGNEGVHNSPEVRGGGGDGERVDEGNMVGEENEIAGEISGEVQDRAVESPQMSSEGQSVDGFAETSSKPEQVVAEEPETRPSLDEVWESIKSKDGAQALLEAQEARESQEPHDEGNEKGGLSEAPQTSPELKHVPEIKERARPSSLRTRPSTRAKRNVTFKDDYEKVEEEKVHRPGMRRQPGGRQQKMPPACLGLFLALALASLIVYIASPKIPTKPRMWTSVELEKYNGTDNLPPLLLGILGSVFDVSKGWQHYGPGGSYHHFVGRDASRAFVSGNFSDDGLTDSLEGLTPSQIKAIDDWRLFFLSRYVYLGKLEGTFYNKEGIPTKKLHLAEKEVKKAVKIEKQQKLDEERFPNCNSKWTQDKGGEVWCNDGKFPRIAELVSEGPKRGPPRTRCACLAQEELQLPGLKGYDGCDALSSRCKT</sequence>
<dbReference type="AlphaFoldDB" id="A0A8T0H055"/>
<dbReference type="GO" id="GO:0005496">
    <property type="term" value="F:steroid binding"/>
    <property type="evidence" value="ECO:0007669"/>
    <property type="project" value="UniProtKB-KW"/>
</dbReference>
<accession>A0A8T0H055</accession>
<dbReference type="SMART" id="SM01117">
    <property type="entry name" value="Cyt-b5"/>
    <property type="match status" value="1"/>
</dbReference>
<keyword evidence="7" id="KW-1185">Reference proteome</keyword>
<feature type="compositionally biased region" description="Basic and acidic residues" evidence="3">
    <location>
        <begin position="108"/>
        <end position="122"/>
    </location>
</feature>
<evidence type="ECO:0000313" key="6">
    <source>
        <dbReference type="EMBL" id="KAG0565286.1"/>
    </source>
</evidence>
<dbReference type="GO" id="GO:0016020">
    <property type="term" value="C:membrane"/>
    <property type="evidence" value="ECO:0007669"/>
    <property type="project" value="TreeGrafter"/>
</dbReference>
<dbReference type="Proteomes" id="UP000822688">
    <property type="component" value="Chromosome 8"/>
</dbReference>
<dbReference type="PANTHER" id="PTHR10281:SF4">
    <property type="entry name" value="NEUFERRICIN"/>
    <property type="match status" value="1"/>
</dbReference>
<reference evidence="6" key="1">
    <citation type="submission" date="2020-06" db="EMBL/GenBank/DDBJ databases">
        <title>WGS assembly of Ceratodon purpureus strain R40.</title>
        <authorList>
            <person name="Carey S.B."/>
            <person name="Jenkins J."/>
            <person name="Shu S."/>
            <person name="Lovell J.T."/>
            <person name="Sreedasyam A."/>
            <person name="Maumus F."/>
            <person name="Tiley G.P."/>
            <person name="Fernandez-Pozo N."/>
            <person name="Barry K."/>
            <person name="Chen C."/>
            <person name="Wang M."/>
            <person name="Lipzen A."/>
            <person name="Daum C."/>
            <person name="Saski C.A."/>
            <person name="Payton A.C."/>
            <person name="Mcbreen J.C."/>
            <person name="Conrad R.E."/>
            <person name="Kollar L.M."/>
            <person name="Olsson S."/>
            <person name="Huttunen S."/>
            <person name="Landis J.B."/>
            <person name="Wickett N.J."/>
            <person name="Johnson M.G."/>
            <person name="Rensing S.A."/>
            <person name="Grimwood J."/>
            <person name="Schmutz J."/>
            <person name="Mcdaniel S.F."/>
        </authorList>
    </citation>
    <scope>NUCLEOTIDE SEQUENCE</scope>
    <source>
        <strain evidence="6">R40</strain>
    </source>
</reference>
<gene>
    <name evidence="6" type="ORF">KC19_8G179100</name>
</gene>
<dbReference type="Pfam" id="PF00173">
    <property type="entry name" value="Cyt-b5"/>
    <property type="match status" value="1"/>
</dbReference>
<proteinExistence type="inferred from homology"/>
<organism evidence="6 7">
    <name type="scientific">Ceratodon purpureus</name>
    <name type="common">Fire moss</name>
    <name type="synonym">Dicranum purpureum</name>
    <dbReference type="NCBI Taxonomy" id="3225"/>
    <lineage>
        <taxon>Eukaryota</taxon>
        <taxon>Viridiplantae</taxon>
        <taxon>Streptophyta</taxon>
        <taxon>Embryophyta</taxon>
        <taxon>Bryophyta</taxon>
        <taxon>Bryophytina</taxon>
        <taxon>Bryopsida</taxon>
        <taxon>Dicranidae</taxon>
        <taxon>Pseudoditrichales</taxon>
        <taxon>Ditrichaceae</taxon>
        <taxon>Ceratodon</taxon>
    </lineage>
</organism>
<evidence type="ECO:0000256" key="1">
    <source>
        <dbReference type="ARBA" id="ARBA00022665"/>
    </source>
</evidence>
<evidence type="ECO:0000313" key="7">
    <source>
        <dbReference type="Proteomes" id="UP000822688"/>
    </source>
</evidence>
<feature type="region of interest" description="Disordered" evidence="3">
    <location>
        <begin position="1"/>
        <end position="191"/>
    </location>
</feature>
<keyword evidence="4" id="KW-1133">Transmembrane helix</keyword>
<keyword evidence="1" id="KW-0754">Steroid-binding</keyword>
<name>A0A8T0H055_CERPU</name>
<evidence type="ECO:0000256" key="2">
    <source>
        <dbReference type="ARBA" id="ARBA00038357"/>
    </source>
</evidence>
<dbReference type="InterPro" id="IPR050577">
    <property type="entry name" value="MAPR/NEUFC/NENF-like"/>
</dbReference>
<dbReference type="SUPFAM" id="SSF55856">
    <property type="entry name" value="Cytochrome b5-like heme/steroid binding domain"/>
    <property type="match status" value="1"/>
</dbReference>
<feature type="compositionally biased region" description="Basic and acidic residues" evidence="3">
    <location>
        <begin position="135"/>
        <end position="147"/>
    </location>
</feature>
<dbReference type="InterPro" id="IPR036400">
    <property type="entry name" value="Cyt_B5-like_heme/steroid_sf"/>
</dbReference>
<feature type="compositionally biased region" description="Basic and acidic residues" evidence="3">
    <location>
        <begin position="164"/>
        <end position="178"/>
    </location>
</feature>
<feature type="compositionally biased region" description="Basic and acidic residues" evidence="3">
    <location>
        <begin position="82"/>
        <end position="99"/>
    </location>
</feature>
<comment type="caution">
    <text evidence="6">The sequence shown here is derived from an EMBL/GenBank/DDBJ whole genome shotgun (WGS) entry which is preliminary data.</text>
</comment>
<keyword evidence="1" id="KW-0446">Lipid-binding</keyword>
<keyword evidence="4" id="KW-0472">Membrane</keyword>
<feature type="domain" description="Cytochrome b5 heme-binding" evidence="5">
    <location>
        <begin position="225"/>
        <end position="321"/>
    </location>
</feature>